<name>A0A1L7XYH9_9HELO</name>
<dbReference type="InterPro" id="IPR036291">
    <property type="entry name" value="NAD(P)-bd_dom_sf"/>
</dbReference>
<dbReference type="Pfam" id="PF05368">
    <property type="entry name" value="NmrA"/>
    <property type="match status" value="1"/>
</dbReference>
<accession>A0A1L7XYH9</accession>
<keyword evidence="2" id="KW-0560">Oxidoreductase</keyword>
<dbReference type="AlphaFoldDB" id="A0A1L7XYH9"/>
<organism evidence="4 5">
    <name type="scientific">Phialocephala subalpina</name>
    <dbReference type="NCBI Taxonomy" id="576137"/>
    <lineage>
        <taxon>Eukaryota</taxon>
        <taxon>Fungi</taxon>
        <taxon>Dikarya</taxon>
        <taxon>Ascomycota</taxon>
        <taxon>Pezizomycotina</taxon>
        <taxon>Leotiomycetes</taxon>
        <taxon>Helotiales</taxon>
        <taxon>Mollisiaceae</taxon>
        <taxon>Phialocephala</taxon>
        <taxon>Phialocephala fortinii species complex</taxon>
    </lineage>
</organism>
<evidence type="ECO:0000313" key="4">
    <source>
        <dbReference type="EMBL" id="CZR70064.1"/>
    </source>
</evidence>
<dbReference type="InterPro" id="IPR051609">
    <property type="entry name" value="NmrA/Isoflavone_reductase-like"/>
</dbReference>
<gene>
    <name evidence="4" type="ORF">PAC_19965</name>
</gene>
<dbReference type="Proteomes" id="UP000184330">
    <property type="component" value="Unassembled WGS sequence"/>
</dbReference>
<dbReference type="STRING" id="576137.A0A1L7XYH9"/>
<protein>
    <recommendedName>
        <fullName evidence="3">NmrA-like domain-containing protein</fullName>
    </recommendedName>
</protein>
<sequence>MLILIAGITGMCGQPCARAALAKGHQVRGVGRSPDKLDADIGSKLESFVTTPDMMDRTALDKAVKGVDAIICALSYLPEVVVDVQLALLRAAERAGVKIFHGASWNFDWTKLQLGDHENYDAYLAFHRIAQLTSSIKPIYGFTGTIMEYIFFWTDRAKPLDKETRTVPYIGTGDERYIYTTVDDLAAYTVAAIEAPGAAQGGYYYVESFRCTTRELAQIYGQARGDLEMKPRCEASTEMAEEMLAEVRRTTDPLNWKEYIGLAYVTLMNRGKMDFEAVDSKRWAGQVKQTSLKEWFEQHPDV</sequence>
<evidence type="ECO:0000259" key="3">
    <source>
        <dbReference type="Pfam" id="PF05368"/>
    </source>
</evidence>
<dbReference type="GO" id="GO:0016491">
    <property type="term" value="F:oxidoreductase activity"/>
    <property type="evidence" value="ECO:0007669"/>
    <property type="project" value="UniProtKB-KW"/>
</dbReference>
<keyword evidence="1" id="KW-0521">NADP</keyword>
<dbReference type="PANTHER" id="PTHR47706">
    <property type="entry name" value="NMRA-LIKE FAMILY PROTEIN"/>
    <property type="match status" value="1"/>
</dbReference>
<dbReference type="EMBL" id="FJOG01000092">
    <property type="protein sequence ID" value="CZR70064.1"/>
    <property type="molecule type" value="Genomic_DNA"/>
</dbReference>
<proteinExistence type="predicted"/>
<keyword evidence="5" id="KW-1185">Reference proteome</keyword>
<dbReference type="Gene3D" id="3.40.50.720">
    <property type="entry name" value="NAD(P)-binding Rossmann-like Domain"/>
    <property type="match status" value="1"/>
</dbReference>
<evidence type="ECO:0000256" key="2">
    <source>
        <dbReference type="ARBA" id="ARBA00023002"/>
    </source>
</evidence>
<dbReference type="InterPro" id="IPR008030">
    <property type="entry name" value="NmrA-like"/>
</dbReference>
<feature type="domain" description="NmrA-like" evidence="3">
    <location>
        <begin position="2"/>
        <end position="225"/>
    </location>
</feature>
<dbReference type="PANTHER" id="PTHR47706:SF9">
    <property type="entry name" value="NMRA-LIKE DOMAIN-CONTAINING PROTEIN-RELATED"/>
    <property type="match status" value="1"/>
</dbReference>
<dbReference type="OrthoDB" id="419598at2759"/>
<dbReference type="SUPFAM" id="SSF51735">
    <property type="entry name" value="NAD(P)-binding Rossmann-fold domains"/>
    <property type="match status" value="1"/>
</dbReference>
<evidence type="ECO:0000256" key="1">
    <source>
        <dbReference type="ARBA" id="ARBA00022857"/>
    </source>
</evidence>
<evidence type="ECO:0000313" key="5">
    <source>
        <dbReference type="Proteomes" id="UP000184330"/>
    </source>
</evidence>
<reference evidence="4 5" key="1">
    <citation type="submission" date="2016-03" db="EMBL/GenBank/DDBJ databases">
        <authorList>
            <person name="Ploux O."/>
        </authorList>
    </citation>
    <scope>NUCLEOTIDE SEQUENCE [LARGE SCALE GENOMIC DNA]</scope>
    <source>
        <strain evidence="4 5">UAMH 11012</strain>
    </source>
</reference>